<evidence type="ECO:0000313" key="2">
    <source>
        <dbReference type="EMBL" id="CAA2934716.1"/>
    </source>
</evidence>
<reference evidence="2 3" key="1">
    <citation type="submission" date="2019-12" db="EMBL/GenBank/DDBJ databases">
        <authorList>
            <person name="Alioto T."/>
            <person name="Alioto T."/>
            <person name="Gomez Garrido J."/>
        </authorList>
    </citation>
    <scope>NUCLEOTIDE SEQUENCE [LARGE SCALE GENOMIC DNA]</scope>
</reference>
<keyword evidence="3" id="KW-1185">Reference proteome</keyword>
<dbReference type="InterPro" id="IPR011009">
    <property type="entry name" value="Kinase-like_dom_sf"/>
</dbReference>
<proteinExistence type="inferred from homology"/>
<dbReference type="GO" id="GO:0004103">
    <property type="term" value="F:choline kinase activity"/>
    <property type="evidence" value="ECO:0007669"/>
    <property type="project" value="TreeGrafter"/>
</dbReference>
<sequence length="127" mass="14997">MQRRVNLEGVAAAPLGWCLISISRRCSALNLASRIGVTFNNTRLHLYYTRLDKAWAINFSQSYYQPSDAEVKQLVDDTEKFALANHIFWGLWGLISAYVNHIDFDYMEYARQRFQQYWLRKLEILNK</sequence>
<dbReference type="Gene3D" id="3.90.1200.10">
    <property type="match status" value="1"/>
</dbReference>
<evidence type="ECO:0000313" key="3">
    <source>
        <dbReference type="Proteomes" id="UP000594638"/>
    </source>
</evidence>
<dbReference type="GO" id="GO:0004305">
    <property type="term" value="F:ethanolamine kinase activity"/>
    <property type="evidence" value="ECO:0007669"/>
    <property type="project" value="TreeGrafter"/>
</dbReference>
<comment type="similarity">
    <text evidence="1">Belongs to the choline/ethanolamine kinase family.</text>
</comment>
<dbReference type="OrthoDB" id="1701376at2759"/>
<gene>
    <name evidence="2" type="ORF">OLEA9_A065253</name>
</gene>
<dbReference type="GO" id="GO:0005737">
    <property type="term" value="C:cytoplasm"/>
    <property type="evidence" value="ECO:0007669"/>
    <property type="project" value="TreeGrafter"/>
</dbReference>
<dbReference type="GO" id="GO:0006646">
    <property type="term" value="P:phosphatidylethanolamine biosynthetic process"/>
    <property type="evidence" value="ECO:0007669"/>
    <property type="project" value="TreeGrafter"/>
</dbReference>
<dbReference type="PANTHER" id="PTHR22603:SF93">
    <property type="entry name" value="RE24176P"/>
    <property type="match status" value="1"/>
</dbReference>
<comment type="caution">
    <text evidence="2">The sequence shown here is derived from an EMBL/GenBank/DDBJ whole genome shotgun (WGS) entry which is preliminary data.</text>
</comment>
<organism evidence="2 3">
    <name type="scientific">Olea europaea subsp. europaea</name>
    <dbReference type="NCBI Taxonomy" id="158383"/>
    <lineage>
        <taxon>Eukaryota</taxon>
        <taxon>Viridiplantae</taxon>
        <taxon>Streptophyta</taxon>
        <taxon>Embryophyta</taxon>
        <taxon>Tracheophyta</taxon>
        <taxon>Spermatophyta</taxon>
        <taxon>Magnoliopsida</taxon>
        <taxon>eudicotyledons</taxon>
        <taxon>Gunneridae</taxon>
        <taxon>Pentapetalae</taxon>
        <taxon>asterids</taxon>
        <taxon>lamiids</taxon>
        <taxon>Lamiales</taxon>
        <taxon>Oleaceae</taxon>
        <taxon>Oleeae</taxon>
        <taxon>Olea</taxon>
    </lineage>
</organism>
<dbReference type="AlphaFoldDB" id="A0A8S0PAQ1"/>
<evidence type="ECO:0000256" key="1">
    <source>
        <dbReference type="ARBA" id="ARBA00038211"/>
    </source>
</evidence>
<name>A0A8S0PAQ1_OLEEU</name>
<dbReference type="PANTHER" id="PTHR22603">
    <property type="entry name" value="CHOLINE/ETHANOALAMINE KINASE"/>
    <property type="match status" value="1"/>
</dbReference>
<dbReference type="Pfam" id="PF01633">
    <property type="entry name" value="Choline_kinase"/>
    <property type="match status" value="1"/>
</dbReference>
<dbReference type="EMBL" id="CACTIH010000018">
    <property type="protein sequence ID" value="CAA2934716.1"/>
    <property type="molecule type" value="Genomic_DNA"/>
</dbReference>
<protein>
    <submittedName>
        <fullName evidence="2">Uncharacterized protein</fullName>
    </submittedName>
</protein>
<dbReference type="Gramene" id="OE9A065253T1">
    <property type="protein sequence ID" value="OE9A065253C1"/>
    <property type="gene ID" value="OE9A065253"/>
</dbReference>
<dbReference type="SUPFAM" id="SSF56112">
    <property type="entry name" value="Protein kinase-like (PK-like)"/>
    <property type="match status" value="1"/>
</dbReference>
<dbReference type="Proteomes" id="UP000594638">
    <property type="component" value="Unassembled WGS sequence"/>
</dbReference>
<accession>A0A8S0PAQ1</accession>